<evidence type="ECO:0000313" key="2">
    <source>
        <dbReference type="Proteomes" id="UP000006872"/>
    </source>
</evidence>
<protein>
    <submittedName>
        <fullName evidence="1">Uncharacterized protein</fullName>
    </submittedName>
</protein>
<keyword evidence="2" id="KW-1185">Reference proteome</keyword>
<name>E3G4T4_ENTLS</name>
<evidence type="ECO:0000313" key="1">
    <source>
        <dbReference type="EMBL" id="ADO50552.1"/>
    </source>
</evidence>
<reference evidence="1 2" key="2">
    <citation type="journal article" date="2011" name="Stand. Genomic Sci.">
        <title>Complete genome sequence of 'Enterobacter lignolyticus' SCF1.</title>
        <authorList>
            <person name="Deangelis K.M."/>
            <person name="D'Haeseleer P."/>
            <person name="Chivian D."/>
            <person name="Fortney J.L."/>
            <person name="Khudyakov J."/>
            <person name="Simmons B."/>
            <person name="Woo H."/>
            <person name="Arkin A.P."/>
            <person name="Davenport K.W."/>
            <person name="Goodwin L."/>
            <person name="Chen A."/>
            <person name="Ivanova N."/>
            <person name="Kyrpides N.C."/>
            <person name="Mavromatis K."/>
            <person name="Woyke T."/>
            <person name="Hazen T.C."/>
        </authorList>
    </citation>
    <scope>NUCLEOTIDE SEQUENCE [LARGE SCALE GENOMIC DNA]</scope>
    <source>
        <strain evidence="1 2">SCF1</strain>
    </source>
</reference>
<dbReference type="STRING" id="701347.Entcl_4322"/>
<accession>E3G4T4</accession>
<dbReference type="AlphaFoldDB" id="E3G4T4"/>
<dbReference type="Proteomes" id="UP000006872">
    <property type="component" value="Chromosome"/>
</dbReference>
<dbReference type="EMBL" id="CP002272">
    <property type="protein sequence ID" value="ADO50552.1"/>
    <property type="molecule type" value="Genomic_DNA"/>
</dbReference>
<dbReference type="KEGG" id="esc:Entcl_4322"/>
<sequence>MSIPPTVGGIFLPASITYEFIAITSPPTHHHISLQTEGQGMFC</sequence>
<dbReference type="HOGENOM" id="CLU_3233312_0_0_6"/>
<proteinExistence type="predicted"/>
<organism evidence="1 2">
    <name type="scientific">Enterobacter lignolyticus (strain SCF1)</name>
    <dbReference type="NCBI Taxonomy" id="701347"/>
    <lineage>
        <taxon>Bacteria</taxon>
        <taxon>Pseudomonadati</taxon>
        <taxon>Pseudomonadota</taxon>
        <taxon>Gammaproteobacteria</taxon>
        <taxon>Enterobacterales</taxon>
        <taxon>Enterobacteriaceae</taxon>
        <taxon>Pluralibacter</taxon>
    </lineage>
</organism>
<gene>
    <name evidence="1" type="ordered locus">Entcl_4322</name>
</gene>
<reference evidence="2" key="1">
    <citation type="submission" date="2010-10" db="EMBL/GenBank/DDBJ databases">
        <title>Complete sequence of Enterobacter cloacae SCF1.</title>
        <authorList>
            <consortium name="US DOE Joint Genome Institute"/>
            <person name="Lucas S."/>
            <person name="Copeland A."/>
            <person name="Lapidus A."/>
            <person name="Cheng J.-F."/>
            <person name="Bruce D."/>
            <person name="Goodwin L."/>
            <person name="Pitluck S."/>
            <person name="Davenport K."/>
            <person name="Detter J.C."/>
            <person name="Han C."/>
            <person name="Tapia R."/>
            <person name="Land M."/>
            <person name="Hauser L."/>
            <person name="Chang Y.-J."/>
            <person name="Jeffries C."/>
            <person name="Kyrpides N."/>
            <person name="Ivanova N."/>
            <person name="Mikhailova N."/>
            <person name="DeAngelis K."/>
            <person name="Arkin A.P."/>
            <person name="Chivian D."/>
            <person name="Edwards B."/>
            <person name="Woo H."/>
            <person name="Hazen T.C."/>
            <person name="Woyke T."/>
        </authorList>
    </citation>
    <scope>NUCLEOTIDE SEQUENCE [LARGE SCALE GENOMIC DNA]</scope>
    <source>
        <strain evidence="2">SCF1</strain>
    </source>
</reference>